<name>A0A1I7RKP6_BURXY</name>
<protein>
    <submittedName>
        <fullName evidence="1">(pine wood nematode) hypothetical protein</fullName>
    </submittedName>
</protein>
<accession>A0A1I7RKP6</accession>
<keyword evidence="4" id="KW-1185">Reference proteome</keyword>
<proteinExistence type="predicted"/>
<dbReference type="OrthoDB" id="5810718at2759"/>
<dbReference type="AlphaFoldDB" id="A0A1I7RKP6"/>
<dbReference type="EMBL" id="CAJFCV020000006">
    <property type="protein sequence ID" value="CAG9131178.1"/>
    <property type="molecule type" value="Genomic_DNA"/>
</dbReference>
<evidence type="ECO:0000313" key="3">
    <source>
        <dbReference type="Proteomes" id="UP000095284"/>
    </source>
</evidence>
<dbReference type="SMR" id="A0A1I7RKP6"/>
<reference evidence="5" key="1">
    <citation type="submission" date="2016-11" db="UniProtKB">
        <authorList>
            <consortium name="WormBaseParasite"/>
        </authorList>
    </citation>
    <scope>IDENTIFICATION</scope>
</reference>
<evidence type="ECO:0000313" key="1">
    <source>
        <dbReference type="EMBL" id="CAD5235037.1"/>
    </source>
</evidence>
<dbReference type="Proteomes" id="UP000582659">
    <property type="component" value="Unassembled WGS sequence"/>
</dbReference>
<dbReference type="EMBL" id="CAJFDI010000006">
    <property type="protein sequence ID" value="CAD5235037.1"/>
    <property type="molecule type" value="Genomic_DNA"/>
</dbReference>
<sequence>MYPIYEGVADIQNTDFRETFQESCFEINLLIDKNYEDADLTITVRPIDDDGYEVLVSYIVTINGKPYYVDFDLWKNSDEVLRIPALPVQDLHIKFEIEVHEVLCPNSLSEPGPHRNFRILTKNGEVYVNTSWLLDNVGGSLFSDWFVREGQGESTVVPTNIDENELEVLLKAVCSYSKIIITRQNFDVLLEVAWRFKITNLLRALEGYILQARAFHPMEKLIFAYKYKMAMLATNILAPLDSRERKKDALYAYIEEKDITEIPQELMEMLDL</sequence>
<dbReference type="WBParaSite" id="BXY_0128000.1">
    <property type="protein sequence ID" value="BXY_0128000.1"/>
    <property type="gene ID" value="BXY_0128000"/>
</dbReference>
<evidence type="ECO:0000313" key="5">
    <source>
        <dbReference type="WBParaSite" id="BXY_0128000.1"/>
    </source>
</evidence>
<reference evidence="2" key="2">
    <citation type="submission" date="2020-08" db="EMBL/GenBank/DDBJ databases">
        <authorList>
            <person name="Kikuchi T."/>
        </authorList>
    </citation>
    <scope>NUCLEOTIDE SEQUENCE</scope>
    <source>
        <strain evidence="1">Ka4C1</strain>
    </source>
</reference>
<evidence type="ECO:0000313" key="4">
    <source>
        <dbReference type="Proteomes" id="UP000659654"/>
    </source>
</evidence>
<dbReference type="Proteomes" id="UP000095284">
    <property type="component" value="Unplaced"/>
</dbReference>
<gene>
    <name evidence="1" type="ORF">BXYJ_LOCUS15128</name>
</gene>
<organism evidence="3 5">
    <name type="scientific">Bursaphelenchus xylophilus</name>
    <name type="common">Pinewood nematode worm</name>
    <name type="synonym">Aphelenchoides xylophilus</name>
    <dbReference type="NCBI Taxonomy" id="6326"/>
    <lineage>
        <taxon>Eukaryota</taxon>
        <taxon>Metazoa</taxon>
        <taxon>Ecdysozoa</taxon>
        <taxon>Nematoda</taxon>
        <taxon>Chromadorea</taxon>
        <taxon>Rhabditida</taxon>
        <taxon>Tylenchina</taxon>
        <taxon>Tylenchomorpha</taxon>
        <taxon>Aphelenchoidea</taxon>
        <taxon>Aphelenchoididae</taxon>
        <taxon>Bursaphelenchus</taxon>
    </lineage>
</organism>
<evidence type="ECO:0000313" key="2">
    <source>
        <dbReference type="EMBL" id="CAG9131178.1"/>
    </source>
</evidence>
<dbReference type="Proteomes" id="UP000659654">
    <property type="component" value="Unassembled WGS sequence"/>
</dbReference>
<dbReference type="eggNOG" id="ENOG502SCTU">
    <property type="taxonomic scope" value="Eukaryota"/>
</dbReference>